<sequence length="158" mass="17342">MESAVVCLICGILPPDVPSSLCFSFSKGAFEMQRIPARRGFWGLFFFAPSSFSPPHQLRLGSCCSGINWGELSLCKLFSVERRQPLLQPSSPHPHDAQFISFLSHEGTGEQIIIKNRCKFIQGKSDPSPTTIVIQVISSLPPLFLASLLLIAPLDTIV</sequence>
<protein>
    <submittedName>
        <fullName evidence="1">Uncharacterized protein</fullName>
    </submittedName>
</protein>
<gene>
    <name evidence="1" type="ORF">PODLI_1B033439</name>
</gene>
<proteinExistence type="predicted"/>
<evidence type="ECO:0000313" key="1">
    <source>
        <dbReference type="EMBL" id="CAI5798339.1"/>
    </source>
</evidence>
<evidence type="ECO:0000313" key="2">
    <source>
        <dbReference type="Proteomes" id="UP001178461"/>
    </source>
</evidence>
<accession>A0AA35PS25</accession>
<dbReference type="EMBL" id="OX395143">
    <property type="protein sequence ID" value="CAI5798339.1"/>
    <property type="molecule type" value="Genomic_DNA"/>
</dbReference>
<keyword evidence="2" id="KW-1185">Reference proteome</keyword>
<organism evidence="1 2">
    <name type="scientific">Podarcis lilfordi</name>
    <name type="common">Lilford's wall lizard</name>
    <dbReference type="NCBI Taxonomy" id="74358"/>
    <lineage>
        <taxon>Eukaryota</taxon>
        <taxon>Metazoa</taxon>
        <taxon>Chordata</taxon>
        <taxon>Craniata</taxon>
        <taxon>Vertebrata</taxon>
        <taxon>Euteleostomi</taxon>
        <taxon>Lepidosauria</taxon>
        <taxon>Squamata</taxon>
        <taxon>Bifurcata</taxon>
        <taxon>Unidentata</taxon>
        <taxon>Episquamata</taxon>
        <taxon>Laterata</taxon>
        <taxon>Lacertibaenia</taxon>
        <taxon>Lacertidae</taxon>
        <taxon>Podarcis</taxon>
    </lineage>
</organism>
<reference evidence="1" key="1">
    <citation type="submission" date="2022-12" db="EMBL/GenBank/DDBJ databases">
        <authorList>
            <person name="Alioto T."/>
            <person name="Alioto T."/>
            <person name="Gomez Garrido J."/>
        </authorList>
    </citation>
    <scope>NUCLEOTIDE SEQUENCE</scope>
</reference>
<dbReference type="AlphaFoldDB" id="A0AA35PS25"/>
<name>A0AA35PS25_9SAUR</name>
<dbReference type="Proteomes" id="UP001178461">
    <property type="component" value="Chromosome 16"/>
</dbReference>